<feature type="active site" description="Proton donor" evidence="6">
    <location>
        <position position="200"/>
    </location>
</feature>
<dbReference type="AlphaFoldDB" id="A0A420FFZ3"/>
<keyword evidence="5 8" id="KW-0326">Glycosidase</keyword>
<comment type="similarity">
    <text evidence="1 8">Belongs to the glycosyl hydrolase 43 family.</text>
</comment>
<dbReference type="InterPro" id="IPR052176">
    <property type="entry name" value="Glycosyl_Hydrlase_43_Enz"/>
</dbReference>
<keyword evidence="2" id="KW-0624">Polysaccharide degradation</keyword>
<dbReference type="SUPFAM" id="SSF75005">
    <property type="entry name" value="Arabinanase/levansucrase/invertase"/>
    <property type="match status" value="1"/>
</dbReference>
<evidence type="ECO:0000256" key="7">
    <source>
        <dbReference type="PIRSR" id="PIRSR606710-2"/>
    </source>
</evidence>
<evidence type="ECO:0000313" key="11">
    <source>
        <dbReference type="Proteomes" id="UP000286402"/>
    </source>
</evidence>
<keyword evidence="2" id="KW-0858">Xylan degradation</keyword>
<reference evidence="10 11" key="1">
    <citation type="submission" date="2016-07" db="EMBL/GenBank/DDBJ databases">
        <title>Genome analysis of Sphingobacterium siyangense T12B17.</title>
        <authorList>
            <person name="Xu D."/>
            <person name="Su Y."/>
            <person name="Zheng S."/>
        </authorList>
    </citation>
    <scope>NUCLEOTIDE SEQUENCE [LARGE SCALE GENOMIC DNA]</scope>
    <source>
        <strain evidence="10 11">T12B17</strain>
    </source>
</reference>
<keyword evidence="11" id="KW-1185">Reference proteome</keyword>
<evidence type="ECO:0000256" key="2">
    <source>
        <dbReference type="ARBA" id="ARBA00022651"/>
    </source>
</evidence>
<comment type="caution">
    <text evidence="10">The sequence shown here is derived from an EMBL/GenBank/DDBJ whole genome shotgun (WGS) entry which is preliminary data.</text>
</comment>
<gene>
    <name evidence="10" type="ORF">BCY89_16570</name>
</gene>
<proteinExistence type="inferred from homology"/>
<keyword evidence="4" id="KW-0119">Carbohydrate metabolism</keyword>
<evidence type="ECO:0000256" key="9">
    <source>
        <dbReference type="SAM" id="SignalP"/>
    </source>
</evidence>
<name>A0A420FFZ3_9SPHI</name>
<dbReference type="PANTHER" id="PTHR43772">
    <property type="entry name" value="ENDO-1,4-BETA-XYLANASE"/>
    <property type="match status" value="1"/>
</dbReference>
<evidence type="ECO:0000256" key="3">
    <source>
        <dbReference type="ARBA" id="ARBA00022801"/>
    </source>
</evidence>
<dbReference type="GO" id="GO:0004553">
    <property type="term" value="F:hydrolase activity, hydrolyzing O-glycosyl compounds"/>
    <property type="evidence" value="ECO:0007669"/>
    <property type="project" value="InterPro"/>
</dbReference>
<evidence type="ECO:0000256" key="4">
    <source>
        <dbReference type="ARBA" id="ARBA00023277"/>
    </source>
</evidence>
<evidence type="ECO:0000256" key="6">
    <source>
        <dbReference type="PIRSR" id="PIRSR606710-1"/>
    </source>
</evidence>
<accession>A0A420FFZ3</accession>
<dbReference type="InterPro" id="IPR023296">
    <property type="entry name" value="Glyco_hydro_beta-prop_sf"/>
</dbReference>
<evidence type="ECO:0000256" key="1">
    <source>
        <dbReference type="ARBA" id="ARBA00009865"/>
    </source>
</evidence>
<evidence type="ECO:0000256" key="8">
    <source>
        <dbReference type="RuleBase" id="RU361187"/>
    </source>
</evidence>
<dbReference type="CDD" id="cd18827">
    <property type="entry name" value="GH43_XlnD-like"/>
    <property type="match status" value="1"/>
</dbReference>
<dbReference type="PANTHER" id="PTHR43772:SF2">
    <property type="entry name" value="PUTATIVE (AFU_ORTHOLOGUE AFUA_2G04480)-RELATED"/>
    <property type="match status" value="1"/>
</dbReference>
<protein>
    <submittedName>
        <fullName evidence="10">Arabinan endo-1,5-alpha-L-arabinosidase</fullName>
    </submittedName>
</protein>
<evidence type="ECO:0000313" key="10">
    <source>
        <dbReference type="EMBL" id="RKF31776.1"/>
    </source>
</evidence>
<dbReference type="InterPro" id="IPR006710">
    <property type="entry name" value="Glyco_hydro_43"/>
</dbReference>
<sequence>MIKTFLTSATFLLTATLFAQKNPVITGNYADPEGIIYGNKYWIFPTYSAPYEEQIFFDAFSSSDLATWTKHSRILENSNVKWAKKAMWAPAVLENKGKYYLFFGANDVHQGEIGGIGVAVADKPEGPYTDLLGKPLINDIINGAQPIDQFVFKDKDGTFYMYYGGWKHCNMVKLKPDFTGLLPFDDGTFYKEITPKDYVEGPFMFIKDGKYYFMWSEGGWTGPDYKVAYAIADSPFGPFERIGTILERDPEVAVGAGHHSVIKVPNKDKYFIVYHRRPLGKDGANERVTCIEEMKFDKNGHIIPVKMTFTGVKHPLK</sequence>
<evidence type="ECO:0000256" key="5">
    <source>
        <dbReference type="ARBA" id="ARBA00023295"/>
    </source>
</evidence>
<feature type="active site" description="Proton acceptor" evidence="6">
    <location>
        <position position="31"/>
    </location>
</feature>
<dbReference type="RefSeq" id="WP_120336012.1">
    <property type="nucleotide sequence ID" value="NZ_MCAQ01000028.1"/>
</dbReference>
<feature type="signal peptide" evidence="9">
    <location>
        <begin position="1"/>
        <end position="21"/>
    </location>
</feature>
<keyword evidence="9" id="KW-0732">Signal</keyword>
<keyword evidence="3 8" id="KW-0378">Hydrolase</keyword>
<dbReference type="EMBL" id="MCAQ01000028">
    <property type="protein sequence ID" value="RKF31776.1"/>
    <property type="molecule type" value="Genomic_DNA"/>
</dbReference>
<feature type="chain" id="PRO_5019419653" evidence="9">
    <location>
        <begin position="22"/>
        <end position="317"/>
    </location>
</feature>
<dbReference type="GO" id="GO:0045493">
    <property type="term" value="P:xylan catabolic process"/>
    <property type="evidence" value="ECO:0007669"/>
    <property type="project" value="UniProtKB-KW"/>
</dbReference>
<dbReference type="Gene3D" id="2.115.10.20">
    <property type="entry name" value="Glycosyl hydrolase domain, family 43"/>
    <property type="match status" value="1"/>
</dbReference>
<dbReference type="Proteomes" id="UP000286402">
    <property type="component" value="Unassembled WGS sequence"/>
</dbReference>
<organism evidence="10 11">
    <name type="scientific">Sphingobacterium siyangense</name>
    <dbReference type="NCBI Taxonomy" id="459529"/>
    <lineage>
        <taxon>Bacteria</taxon>
        <taxon>Pseudomonadati</taxon>
        <taxon>Bacteroidota</taxon>
        <taxon>Sphingobacteriia</taxon>
        <taxon>Sphingobacteriales</taxon>
        <taxon>Sphingobacteriaceae</taxon>
        <taxon>Sphingobacterium</taxon>
    </lineage>
</organism>
<dbReference type="Pfam" id="PF04616">
    <property type="entry name" value="Glyco_hydro_43"/>
    <property type="match status" value="1"/>
</dbReference>
<feature type="site" description="Important for catalytic activity, responsible for pKa modulation of the active site Glu and correct orientation of both the proton donor and substrate" evidence="7">
    <location>
        <position position="148"/>
    </location>
</feature>